<proteinExistence type="predicted"/>
<feature type="domain" description="Bacteriophage Mu GpT" evidence="1">
    <location>
        <begin position="148"/>
        <end position="215"/>
    </location>
</feature>
<feature type="domain" description="Bacteriophage Mu GpT" evidence="1">
    <location>
        <begin position="7"/>
        <end position="139"/>
    </location>
</feature>
<protein>
    <submittedName>
        <fullName evidence="2">Major capsid protein</fullName>
    </submittedName>
</protein>
<dbReference type="InterPro" id="IPR018774">
    <property type="entry name" value="Phage_Mu_GpT"/>
</dbReference>
<reference evidence="2" key="1">
    <citation type="journal article" date="2021" name="Proc. Natl. Acad. Sci. U.S.A.">
        <title>A Catalog of Tens of Thousands of Viruses from Human Metagenomes Reveals Hidden Associations with Chronic Diseases.</title>
        <authorList>
            <person name="Tisza M.J."/>
            <person name="Buck C.B."/>
        </authorList>
    </citation>
    <scope>NUCLEOTIDE SEQUENCE</scope>
    <source>
        <strain evidence="2">CtNYa18</strain>
    </source>
</reference>
<dbReference type="EMBL" id="BK015422">
    <property type="protein sequence ID" value="DAE05933.1"/>
    <property type="molecule type" value="Genomic_DNA"/>
</dbReference>
<name>A0A8S5PH45_9CAUD</name>
<organism evidence="2">
    <name type="scientific">Myoviridae sp. ctNYa18</name>
    <dbReference type="NCBI Taxonomy" id="2825090"/>
    <lineage>
        <taxon>Viruses</taxon>
        <taxon>Duplodnaviria</taxon>
        <taxon>Heunggongvirae</taxon>
        <taxon>Uroviricota</taxon>
        <taxon>Caudoviricetes</taxon>
    </lineage>
</organism>
<evidence type="ECO:0000259" key="1">
    <source>
        <dbReference type="Pfam" id="PF10124"/>
    </source>
</evidence>
<dbReference type="Pfam" id="PF10124">
    <property type="entry name" value="Mu-like_gpT"/>
    <property type="match status" value="2"/>
</dbReference>
<sequence length="286" mass="31491">MDLKAMLQKLDTAIKTVYKTTKKEYKDPLQGILYDITPVTGAVNNIVTLNSVPGMREFKSERKHGVADNTVHTIAPRKWESTLDVEREKIEDDDLGQIPNQTRVMTTKSGRHYGALAVAALPVGFTANLSDGKPFFHSDRGNLITGAFSAATFSKAFDALVGMKDADGDFINPIPTHLIVGQENREEAEKILLREKLDNGQSNTNYKRVELIVDPRIAGKAVFLVAAKEGMCPLTIAERVKVGAPVAKTDINSDRAFETDVFSWGLRGRYDAAYQAMQFIVTVKGS</sequence>
<accession>A0A8S5PH45</accession>
<evidence type="ECO:0000313" key="2">
    <source>
        <dbReference type="EMBL" id="DAE05933.1"/>
    </source>
</evidence>